<dbReference type="PANTHER" id="PTHR47059:SF1">
    <property type="entry name" value="TETRATRICOPEPTIDE REPEAT PROTEIN 32"/>
    <property type="match status" value="1"/>
</dbReference>
<keyword evidence="3" id="KW-1185">Reference proteome</keyword>
<reference evidence="2" key="3">
    <citation type="submission" date="2025-09" db="UniProtKB">
        <authorList>
            <consortium name="Ensembl"/>
        </authorList>
    </citation>
    <scope>IDENTIFICATION</scope>
    <source>
        <strain evidence="2">Thorbecke</strain>
    </source>
</reference>
<reference evidence="2 3" key="1">
    <citation type="journal article" date="2011" name="Nature">
        <title>A high-resolution map of human evolutionary constraint using 29 mammals.</title>
        <authorList>
            <person name="Lindblad-Toh K."/>
            <person name="Garber M."/>
            <person name="Zuk O."/>
            <person name="Lin M.F."/>
            <person name="Parker B.J."/>
            <person name="Washietl S."/>
            <person name="Kheradpour P."/>
            <person name="Ernst J."/>
            <person name="Jordan G."/>
            <person name="Mauceli E."/>
            <person name="Ward L.D."/>
            <person name="Lowe C.B."/>
            <person name="Holloway A.K."/>
            <person name="Clamp M."/>
            <person name="Gnerre S."/>
            <person name="Alfoldi J."/>
            <person name="Beal K."/>
            <person name="Chang J."/>
            <person name="Clawson H."/>
            <person name="Cuff J."/>
            <person name="Di Palma F."/>
            <person name="Fitzgerald S."/>
            <person name="Flicek P."/>
            <person name="Guttman M."/>
            <person name="Hubisz M.J."/>
            <person name="Jaffe D.B."/>
            <person name="Jungreis I."/>
            <person name="Kent W.J."/>
            <person name="Kostka D."/>
            <person name="Lara M."/>
            <person name="Martins A.L."/>
            <person name="Massingham T."/>
            <person name="Moltke I."/>
            <person name="Raney B.J."/>
            <person name="Rasmussen M.D."/>
            <person name="Robinson J."/>
            <person name="Stark A."/>
            <person name="Vilella A.J."/>
            <person name="Wen J."/>
            <person name="Xie X."/>
            <person name="Zody M.C."/>
            <person name="Baldwin J."/>
            <person name="Bloom T."/>
            <person name="Chin C.W."/>
            <person name="Heiman D."/>
            <person name="Nicol R."/>
            <person name="Nusbaum C."/>
            <person name="Young S."/>
            <person name="Wilkinson J."/>
            <person name="Worley K.C."/>
            <person name="Kovar C.L."/>
            <person name="Muzny D.M."/>
            <person name="Gibbs R.A."/>
            <person name="Cree A."/>
            <person name="Dihn H.H."/>
            <person name="Fowler G."/>
            <person name="Jhangiani S."/>
            <person name="Joshi V."/>
            <person name="Lee S."/>
            <person name="Lewis L.R."/>
            <person name="Nazareth L.V."/>
            <person name="Okwuonu G."/>
            <person name="Santibanez J."/>
            <person name="Warren W.C."/>
            <person name="Mardis E.R."/>
            <person name="Weinstock G.M."/>
            <person name="Wilson R.K."/>
            <person name="Delehaunty K."/>
            <person name="Dooling D."/>
            <person name="Fronik C."/>
            <person name="Fulton L."/>
            <person name="Fulton B."/>
            <person name="Graves T."/>
            <person name="Minx P."/>
            <person name="Sodergren E."/>
            <person name="Birney E."/>
            <person name="Margulies E.H."/>
            <person name="Herrero J."/>
            <person name="Green E.D."/>
            <person name="Haussler D."/>
            <person name="Siepel A."/>
            <person name="Goldman N."/>
            <person name="Pollard K.S."/>
            <person name="Pedersen J.S."/>
            <person name="Lander E.S."/>
            <person name="Kellis M."/>
        </authorList>
    </citation>
    <scope>NUCLEOTIDE SEQUENCE [LARGE SCALE GENOMIC DNA]</scope>
    <source>
        <strain evidence="2 3">Thorbecke inbred</strain>
    </source>
</reference>
<name>A0A5F9CU75_RABIT</name>
<feature type="repeat" description="TPR" evidence="1">
    <location>
        <begin position="59"/>
        <end position="92"/>
    </location>
</feature>
<dbReference type="Bgee" id="ENSOCUG00000003731">
    <property type="expression patterns" value="Expressed in heart and 16 other cell types or tissues"/>
</dbReference>
<dbReference type="InParanoid" id="A0A5F9CU75"/>
<dbReference type="Pfam" id="PF07721">
    <property type="entry name" value="TPR_4"/>
    <property type="match status" value="1"/>
</dbReference>
<dbReference type="InterPro" id="IPR019734">
    <property type="entry name" value="TPR_rpt"/>
</dbReference>
<evidence type="ECO:0000313" key="2">
    <source>
        <dbReference type="Ensembl" id="ENSOCUP00000037183.1"/>
    </source>
</evidence>
<dbReference type="AlphaFoldDB" id="A0A5F9CU75"/>
<gene>
    <name evidence="2" type="primary">TTC32</name>
</gene>
<protein>
    <submittedName>
        <fullName evidence="2">Tetratricopeptide repeat domain 32</fullName>
    </submittedName>
</protein>
<reference evidence="2" key="2">
    <citation type="submission" date="2025-08" db="UniProtKB">
        <authorList>
            <consortium name="Ensembl"/>
        </authorList>
    </citation>
    <scope>IDENTIFICATION</scope>
    <source>
        <strain evidence="2">Thorbecke</strain>
    </source>
</reference>
<dbReference type="PANTHER" id="PTHR47059">
    <property type="entry name" value="TETRATRICOPEPTIDE REPEAT PROTEIN 32"/>
    <property type="match status" value="1"/>
</dbReference>
<dbReference type="Pfam" id="PF00515">
    <property type="entry name" value="TPR_1"/>
    <property type="match status" value="1"/>
</dbReference>
<dbReference type="PROSITE" id="PS50005">
    <property type="entry name" value="TPR"/>
    <property type="match status" value="1"/>
</dbReference>
<dbReference type="STRING" id="9986.ENSOCUP00000037183"/>
<dbReference type="EMBL" id="AAGW02055028">
    <property type="status" value="NOT_ANNOTATED_CDS"/>
    <property type="molecule type" value="Genomic_DNA"/>
</dbReference>
<dbReference type="Proteomes" id="UP000001811">
    <property type="component" value="Chromosome 2"/>
</dbReference>
<evidence type="ECO:0000256" key="1">
    <source>
        <dbReference type="PROSITE-ProRule" id="PRU00339"/>
    </source>
</evidence>
<dbReference type="GO" id="GO:0042802">
    <property type="term" value="F:identical protein binding"/>
    <property type="evidence" value="ECO:0007669"/>
    <property type="project" value="InterPro"/>
</dbReference>
<sequence>MEGQWRQEGHATVVLAQAHFERGEYAEAEALYSAYIRQCACAAAGDANLGSKCSPEDLATAYNNRGQIKYLRVDFYEAMDDYTRAIEVRPSFEVPYYNRGLILYRLGKAAQSCFLSSTGFCFVRAVTCCKASVVISKRESCRKFRCSAWNKGRPLAFIRGCRWAW</sequence>
<keyword evidence="1" id="KW-0802">TPR repeat</keyword>
<dbReference type="SUPFAM" id="SSF48452">
    <property type="entry name" value="TPR-like"/>
    <property type="match status" value="1"/>
</dbReference>
<dbReference type="Ensembl" id="ENSOCUT00000037342.1">
    <property type="protein sequence ID" value="ENSOCUP00000037183.1"/>
    <property type="gene ID" value="ENSOCUG00000003731.4"/>
</dbReference>
<dbReference type="SMART" id="SM00028">
    <property type="entry name" value="TPR"/>
    <property type="match status" value="1"/>
</dbReference>
<dbReference type="FunCoup" id="A0A5F9CU75">
    <property type="interactions" value="14"/>
</dbReference>
<dbReference type="InterPro" id="IPR011990">
    <property type="entry name" value="TPR-like_helical_dom_sf"/>
</dbReference>
<evidence type="ECO:0000313" key="3">
    <source>
        <dbReference type="Proteomes" id="UP000001811"/>
    </source>
</evidence>
<dbReference type="InterPro" id="IPR011717">
    <property type="entry name" value="TPR-4"/>
</dbReference>
<proteinExistence type="predicted"/>
<dbReference type="Gene3D" id="1.25.40.10">
    <property type="entry name" value="Tetratricopeptide repeat domain"/>
    <property type="match status" value="1"/>
</dbReference>
<organism evidence="2 3">
    <name type="scientific">Oryctolagus cuniculus</name>
    <name type="common">Rabbit</name>
    <dbReference type="NCBI Taxonomy" id="9986"/>
    <lineage>
        <taxon>Eukaryota</taxon>
        <taxon>Metazoa</taxon>
        <taxon>Chordata</taxon>
        <taxon>Craniata</taxon>
        <taxon>Vertebrata</taxon>
        <taxon>Euteleostomi</taxon>
        <taxon>Mammalia</taxon>
        <taxon>Eutheria</taxon>
        <taxon>Euarchontoglires</taxon>
        <taxon>Glires</taxon>
        <taxon>Lagomorpha</taxon>
        <taxon>Leporidae</taxon>
        <taxon>Oryctolagus</taxon>
    </lineage>
</organism>
<dbReference type="GeneTree" id="ENSGT00390000011905"/>
<accession>A0A5F9CU75</accession>